<dbReference type="AlphaFoldDB" id="A0A7W5K2M7"/>
<evidence type="ECO:0000259" key="1">
    <source>
        <dbReference type="Pfam" id="PF12146"/>
    </source>
</evidence>
<accession>A0A7W5K2M7</accession>
<dbReference type="Gene3D" id="3.40.50.1820">
    <property type="entry name" value="alpha/beta hydrolase"/>
    <property type="match status" value="1"/>
</dbReference>
<sequence length="310" mass="35103">MPQPITFPAADGFRLQGHEWRHAHADPSRPVVVINPATSVASRYYHRFAAYLHAHGMDVVTYDYRGIGASRPPASLRRLPASWYDWGELDCEGALRHALAAFPGQPLDVVAHSIGGFALGLAPSNGRVRRAFSMGSQFAYWRDYRPELRRGMLLKWHLVMPLLAVALGYVPAKRLGWMEDTPRGVALDWSTMRPGFEQSFRHRSPRGRRLAAERRARFGQLRAPLLALSVTDDPFGTEPAIERLLGYFTSSPRTHLRLSPQEIDAERIGHFAFFHDRFRHSLWPIALAWLTQEALPAAAPGRHRHHPRHA</sequence>
<dbReference type="InterPro" id="IPR022742">
    <property type="entry name" value="Hydrolase_4"/>
</dbReference>
<evidence type="ECO:0000313" key="2">
    <source>
        <dbReference type="EMBL" id="MBB3330807.1"/>
    </source>
</evidence>
<dbReference type="SUPFAM" id="SSF53474">
    <property type="entry name" value="alpha/beta-Hydrolases"/>
    <property type="match status" value="1"/>
</dbReference>
<protein>
    <submittedName>
        <fullName evidence="2">Putative alpha/beta hydrolase</fullName>
    </submittedName>
</protein>
<dbReference type="InterPro" id="IPR029058">
    <property type="entry name" value="AB_hydrolase_fold"/>
</dbReference>
<organism evidence="2 3">
    <name type="scientific">Halomonas campaniensis</name>
    <dbReference type="NCBI Taxonomy" id="213554"/>
    <lineage>
        <taxon>Bacteria</taxon>
        <taxon>Pseudomonadati</taxon>
        <taxon>Pseudomonadota</taxon>
        <taxon>Gammaproteobacteria</taxon>
        <taxon>Oceanospirillales</taxon>
        <taxon>Halomonadaceae</taxon>
        <taxon>Halomonas</taxon>
    </lineage>
</organism>
<evidence type="ECO:0000313" key="3">
    <source>
        <dbReference type="Proteomes" id="UP000553442"/>
    </source>
</evidence>
<dbReference type="EMBL" id="JACHZF010000010">
    <property type="protein sequence ID" value="MBB3330807.1"/>
    <property type="molecule type" value="Genomic_DNA"/>
</dbReference>
<keyword evidence="2" id="KW-0378">Hydrolase</keyword>
<dbReference type="Pfam" id="PF12146">
    <property type="entry name" value="Hydrolase_4"/>
    <property type="match status" value="1"/>
</dbReference>
<dbReference type="GO" id="GO:0016787">
    <property type="term" value="F:hydrolase activity"/>
    <property type="evidence" value="ECO:0007669"/>
    <property type="project" value="UniProtKB-KW"/>
</dbReference>
<dbReference type="PIRSF" id="PIRSF037442">
    <property type="entry name" value="UCP037442_abhydr"/>
    <property type="match status" value="1"/>
</dbReference>
<reference evidence="2 3" key="1">
    <citation type="submission" date="2020-08" db="EMBL/GenBank/DDBJ databases">
        <title>Genomic Encyclopedia of Archaeal and Bacterial Type Strains, Phase II (KMG-II): from individual species to whole genera.</title>
        <authorList>
            <person name="Goeker M."/>
        </authorList>
    </citation>
    <scope>NUCLEOTIDE SEQUENCE [LARGE SCALE GENOMIC DNA]</scope>
    <source>
        <strain evidence="2 3">5AG</strain>
    </source>
</reference>
<proteinExistence type="predicted"/>
<keyword evidence="3" id="KW-1185">Reference proteome</keyword>
<name>A0A7W5K2M7_9GAMM</name>
<dbReference type="RefSeq" id="WP_183330916.1">
    <property type="nucleotide sequence ID" value="NZ_JACHZF010000010.1"/>
</dbReference>
<dbReference type="Proteomes" id="UP000553442">
    <property type="component" value="Unassembled WGS sequence"/>
</dbReference>
<dbReference type="InterPro" id="IPR017208">
    <property type="entry name" value="UCP037442_abhydr"/>
</dbReference>
<comment type="caution">
    <text evidence="2">The sequence shown here is derived from an EMBL/GenBank/DDBJ whole genome shotgun (WGS) entry which is preliminary data.</text>
</comment>
<gene>
    <name evidence="2" type="ORF">BDK63_001679</name>
</gene>
<feature type="domain" description="Serine aminopeptidase S33" evidence="1">
    <location>
        <begin position="29"/>
        <end position="165"/>
    </location>
</feature>